<evidence type="ECO:0000313" key="3">
    <source>
        <dbReference type="Proteomes" id="UP000012092"/>
    </source>
</evidence>
<evidence type="ECO:0000256" key="1">
    <source>
        <dbReference type="SAM" id="Phobius"/>
    </source>
</evidence>
<feature type="transmembrane region" description="Helical" evidence="1">
    <location>
        <begin position="1110"/>
        <end position="1130"/>
    </location>
</feature>
<dbReference type="Proteomes" id="UP000012092">
    <property type="component" value="Unassembled WGS sequence"/>
</dbReference>
<dbReference type="EMBL" id="AHNZ02000528">
    <property type="protein sequence ID" value="EMO05046.1"/>
    <property type="molecule type" value="Genomic_DNA"/>
</dbReference>
<feature type="transmembrane region" description="Helical" evidence="1">
    <location>
        <begin position="1279"/>
        <end position="1296"/>
    </location>
</feature>
<feature type="transmembrane region" description="Helical" evidence="1">
    <location>
        <begin position="1077"/>
        <end position="1098"/>
    </location>
</feature>
<dbReference type="InterPro" id="IPR050218">
    <property type="entry name" value="LptD"/>
</dbReference>
<dbReference type="PANTHER" id="PTHR30189">
    <property type="entry name" value="LPS-ASSEMBLY PROTEIN"/>
    <property type="match status" value="1"/>
</dbReference>
<comment type="caution">
    <text evidence="2">The sequence shown here is derived from an EMBL/GenBank/DDBJ whole genome shotgun (WGS) entry which is preliminary data.</text>
</comment>
<dbReference type="Pfam" id="PF13727">
    <property type="entry name" value="CoA_binding_3"/>
    <property type="match status" value="1"/>
</dbReference>
<keyword evidence="1" id="KW-1133">Transmembrane helix</keyword>
<keyword evidence="1" id="KW-0812">Transmembrane</keyword>
<dbReference type="Gene3D" id="3.40.50.720">
    <property type="entry name" value="NAD(P)-binding Rossmann-like Domain"/>
    <property type="match status" value="1"/>
</dbReference>
<keyword evidence="1" id="KW-0472">Membrane</keyword>
<dbReference type="GO" id="GO:0009279">
    <property type="term" value="C:cell outer membrane"/>
    <property type="evidence" value="ECO:0007669"/>
    <property type="project" value="TreeGrafter"/>
</dbReference>
<name>M6RH21_LEPIR</name>
<evidence type="ECO:0000313" key="2">
    <source>
        <dbReference type="EMBL" id="EMO05046.1"/>
    </source>
</evidence>
<protein>
    <submittedName>
        <fullName evidence="2">CoA-binding domain protein</fullName>
    </submittedName>
</protein>
<dbReference type="PANTHER" id="PTHR30189:SF1">
    <property type="entry name" value="LPS-ASSEMBLY PROTEIN LPTD"/>
    <property type="match status" value="1"/>
</dbReference>
<feature type="transmembrane region" description="Helical" evidence="1">
    <location>
        <begin position="1004"/>
        <end position="1024"/>
    </location>
</feature>
<sequence>MPLRLVLILSLLLIKIPIYAQSTDEQTLRLLTGGAGSDSSSDDKKLAILRAKNRLLGKSIDTLPDREIDDLLLSLGLTRDGSLFTRRKRLRAALEEPLPTVVDPMVQLPQTKKALPISIENASEGELLQVDKNKSGVLVLRGRVRLKLRSGSLEAETITVDSERQEIYAEGGIVYKDGRAIVEGDKFIYDFRLEKGVVYKTKGTFSPAHFIGEKLKKLDDKRYALEMGYFTICNAEKPHYSFKVNKLYIYEDKTVMATNVRYQVGGTTVLWLPFLYNSNLGNGWIAQAGKNNTQGLFLQTSYQWSTIPTFPLAPMGYKFRADFYEKTGQAFHMEMWNQSPALNYLIDIAYANHKRYQTTTAYEDRFHNFGVGTTAVTNQVDRGALYSADPNAPLRNIGPDVEPWWKGRILLNSKTNNTEKDVTRNISLQYENYTDRLFDYEYGNRYEPANTLQSLYTARNVRMGFIRNTLEWKLDYTENRGDLSINIGMKRNLLYYILNPADKSGYFPTVDTIPTTTIRNSSEIGRIPYFNSAVYWDVFLNNTILRYYGAPIRENLKIPTLDGSFQDPWGDYKENVFRTQYFTQGESGLRTTLNFGSYLAFTPNAFFGAKKQSANVRNNTAVTGVTDNAFTSLERYLARESYEYLRTSSNLRFGIPLLFFNTTYRKTEIYKPELQDPILGKTRQHELELSLESYALENFEISIRTIRDLRSFSDEYKPQPTDAERWYFTVARFSGYFDFLDGLRPKRVSLLERKRSFYSGLFLNNDYVHHNPKAKPLYNSLTASYKMGGFTLPFVRLIRELELGGTWYHVYNSPILDGYRVFVKANVDFTRYLGIEAELDSRVSQPWRYTNQVGNTYDTFYYGNDPTMSVATINLDRTSLQKDLLDGTGVNGNGSRQNTALNINRFMGTIKYNLHTANFRLGYSMDLRSVPGGRTDGLVSFYDQSVFFSISITDFTLGQQDSSELTRVRLFRFRKRPFQAGGQHWNFFGEPLIMLKERSQTFKLIFTILDFSNALFSGILAFVFRFYFLDENGTDRRYVDIESYIFLFFLLAFFQVIVFIAIDLYHPRRGLSFIDEFLTIISGVFLNLVLVLAVLFFFRGDLGSERFSRYVVLAFAMINILTSSILHYIARIVLRILRKKGYNLRSVLVVGVSETSKRFNDAVIKHGIYGYKILGFVQTKSAKPVSKEMKVVGKIEKISHVLEKERPDLVVYTLEPSEGDYLKEVLDACDHEGIDLKIVPGFQEFIKARGRVEEMEGLPVISIRNIPIRLGYNKFVKRIFDLTFSILFILFFPHFIY</sequence>
<proteinExistence type="predicted"/>
<accession>M6RH21</accession>
<reference evidence="2 3" key="1">
    <citation type="submission" date="2013-01" db="EMBL/GenBank/DDBJ databases">
        <authorList>
            <person name="Harkins D.M."/>
            <person name="Durkin A.S."/>
            <person name="Brinkac L.M."/>
            <person name="Haft D.H."/>
            <person name="Selengut J.D."/>
            <person name="Sanka R."/>
            <person name="DePew J."/>
            <person name="Purushe J."/>
            <person name="Picardeau M."/>
            <person name="Werts C."/>
            <person name="Goarant C."/>
            <person name="Vinetz J.M."/>
            <person name="Sutton G.G."/>
            <person name="Nierman W.C."/>
            <person name="Fouts D.E."/>
        </authorList>
    </citation>
    <scope>NUCLEOTIDE SEQUENCE [LARGE SCALE GENOMIC DNA]</scope>
    <source>
        <strain evidence="2 3">Verdun HP</strain>
    </source>
</reference>
<feature type="transmembrane region" description="Helical" evidence="1">
    <location>
        <begin position="1044"/>
        <end position="1065"/>
    </location>
</feature>
<dbReference type="GO" id="GO:1990351">
    <property type="term" value="C:transporter complex"/>
    <property type="evidence" value="ECO:0007669"/>
    <property type="project" value="TreeGrafter"/>
</dbReference>
<gene>
    <name evidence="2" type="ORF">LEP1GSC116_1702</name>
</gene>
<organism evidence="2 3">
    <name type="scientific">Leptospira interrogans serovar Icterohaemorrhagiae str. Verdun HP</name>
    <dbReference type="NCBI Taxonomy" id="1049910"/>
    <lineage>
        <taxon>Bacteria</taxon>
        <taxon>Pseudomonadati</taxon>
        <taxon>Spirochaetota</taxon>
        <taxon>Spirochaetia</taxon>
        <taxon>Leptospirales</taxon>
        <taxon>Leptospiraceae</taxon>
        <taxon>Leptospira</taxon>
    </lineage>
</organism>